<evidence type="ECO:0000256" key="4">
    <source>
        <dbReference type="ARBA" id="ARBA00022801"/>
    </source>
</evidence>
<evidence type="ECO:0000256" key="7">
    <source>
        <dbReference type="SAM" id="MobiDB-lite"/>
    </source>
</evidence>
<feature type="transmembrane region" description="Helical" evidence="8">
    <location>
        <begin position="97"/>
        <end position="116"/>
    </location>
</feature>
<dbReference type="AlphaFoldDB" id="A0A509MH24"/>
<feature type="transmembrane region" description="Helical" evidence="8">
    <location>
        <begin position="281"/>
        <end position="298"/>
    </location>
</feature>
<sequence length="299" mass="31814">MNDDSGSGDAPPERPDFEPPRSQSPGSGQVPGAGSFGPPPRYGGWNPPSGSATPPPRQPPPRQSSYPTPPRAHARSQHWFNQPAQGGWARTHSSMPVTYTIIAICVVVWLCQLVVPGFNRDIILTTWSWQSQPWRLITSAFAHSVSGFMHIAGNMLMLWLLGRAIEPAIGRRDYVLSYLLSALGGSALFILFAALSGTHSAVVGASAAVFGLFGLLVGLYKLAGIRNTGIWVLLGINLVFDFVVPGIAWQGHLGGFLIGLGAGFLIAHARRRGRTTTPTLWLLLVPIVAALGASLALTG</sequence>
<keyword evidence="3 8" id="KW-0812">Transmembrane</keyword>
<dbReference type="GO" id="GO:0016020">
    <property type="term" value="C:membrane"/>
    <property type="evidence" value="ECO:0007669"/>
    <property type="project" value="UniProtKB-SubCell"/>
</dbReference>
<reference evidence="10 11" key="1">
    <citation type="submission" date="2016-09" db="EMBL/GenBank/DDBJ databases">
        <authorList>
            <person name="Laine KS P."/>
        </authorList>
    </citation>
    <scope>NUCLEOTIDE SEQUENCE [LARGE SCALE GENOMIC DNA]</scope>
    <source>
        <strain evidence="10">PFRJS-23</strain>
    </source>
</reference>
<accession>A0A509MH24</accession>
<keyword evidence="4" id="KW-0378">Hydrolase</keyword>
<keyword evidence="6 8" id="KW-0472">Membrane</keyword>
<evidence type="ECO:0000256" key="8">
    <source>
        <dbReference type="SAM" id="Phobius"/>
    </source>
</evidence>
<feature type="domain" description="Peptidase S54 rhomboid" evidence="9">
    <location>
        <begin position="131"/>
        <end position="267"/>
    </location>
</feature>
<proteinExistence type="inferred from homology"/>
<dbReference type="InterPro" id="IPR035952">
    <property type="entry name" value="Rhomboid-like_sf"/>
</dbReference>
<dbReference type="Gene3D" id="1.20.1540.10">
    <property type="entry name" value="Rhomboid-like"/>
    <property type="match status" value="1"/>
</dbReference>
<evidence type="ECO:0000256" key="3">
    <source>
        <dbReference type="ARBA" id="ARBA00022692"/>
    </source>
</evidence>
<feature type="transmembrane region" description="Helical" evidence="8">
    <location>
        <begin position="201"/>
        <end position="223"/>
    </location>
</feature>
<dbReference type="EMBL" id="LT618793">
    <property type="protein sequence ID" value="SCQ78264.1"/>
    <property type="molecule type" value="Genomic_DNA"/>
</dbReference>
<feature type="transmembrane region" description="Helical" evidence="8">
    <location>
        <begin position="174"/>
        <end position="195"/>
    </location>
</feature>
<evidence type="ECO:0000313" key="10">
    <source>
        <dbReference type="EMBL" id="SCQ78264.1"/>
    </source>
</evidence>
<dbReference type="PANTHER" id="PTHR43731:SF14">
    <property type="entry name" value="PRESENILIN-ASSOCIATED RHOMBOID-LIKE PROTEIN, MITOCHONDRIAL"/>
    <property type="match status" value="1"/>
</dbReference>
<keyword evidence="5 8" id="KW-1133">Transmembrane helix</keyword>
<dbReference type="PANTHER" id="PTHR43731">
    <property type="entry name" value="RHOMBOID PROTEASE"/>
    <property type="match status" value="1"/>
</dbReference>
<evidence type="ECO:0000256" key="6">
    <source>
        <dbReference type="ARBA" id="ARBA00023136"/>
    </source>
</evidence>
<dbReference type="RefSeq" id="WP_080516092.1">
    <property type="nucleotide sequence ID" value="NZ_CCYS01000012.1"/>
</dbReference>
<comment type="subcellular location">
    <subcellularLocation>
        <location evidence="1">Membrane</location>
        <topology evidence="1">Multi-pass membrane protein</topology>
    </subcellularLocation>
</comment>
<feature type="region of interest" description="Disordered" evidence="7">
    <location>
        <begin position="1"/>
        <end position="76"/>
    </location>
</feature>
<comment type="similarity">
    <text evidence="2">Belongs to the peptidase S54 family.</text>
</comment>
<feature type="transmembrane region" description="Helical" evidence="8">
    <location>
        <begin position="136"/>
        <end position="162"/>
    </location>
</feature>
<name>A0A509MH24_9ACTN</name>
<dbReference type="SUPFAM" id="SSF144091">
    <property type="entry name" value="Rhomboid-like"/>
    <property type="match status" value="1"/>
</dbReference>
<dbReference type="Proteomes" id="UP000250080">
    <property type="component" value="Chromosome I"/>
</dbReference>
<dbReference type="InterPro" id="IPR022764">
    <property type="entry name" value="Peptidase_S54_rhomboid_dom"/>
</dbReference>
<dbReference type="GO" id="GO:0004252">
    <property type="term" value="F:serine-type endopeptidase activity"/>
    <property type="evidence" value="ECO:0007669"/>
    <property type="project" value="InterPro"/>
</dbReference>
<feature type="transmembrane region" description="Helical" evidence="8">
    <location>
        <begin position="253"/>
        <end position="269"/>
    </location>
</feature>
<dbReference type="Pfam" id="PF01694">
    <property type="entry name" value="Rhomboid"/>
    <property type="match status" value="1"/>
</dbReference>
<feature type="compositionally biased region" description="Pro residues" evidence="7">
    <location>
        <begin position="53"/>
        <end position="70"/>
    </location>
</feature>
<dbReference type="InterPro" id="IPR050925">
    <property type="entry name" value="Rhomboid_protease_S54"/>
</dbReference>
<feature type="transmembrane region" description="Helical" evidence="8">
    <location>
        <begin position="230"/>
        <end position="247"/>
    </location>
</feature>
<protein>
    <recommendedName>
        <fullName evidence="9">Peptidase S54 rhomboid domain-containing protein</fullName>
    </recommendedName>
</protein>
<organism evidence="10 11">
    <name type="scientific">Propionibacterium freudenreichii</name>
    <dbReference type="NCBI Taxonomy" id="1744"/>
    <lineage>
        <taxon>Bacteria</taxon>
        <taxon>Bacillati</taxon>
        <taxon>Actinomycetota</taxon>
        <taxon>Actinomycetes</taxon>
        <taxon>Propionibacteriales</taxon>
        <taxon>Propionibacteriaceae</taxon>
        <taxon>Propionibacterium</taxon>
    </lineage>
</organism>
<evidence type="ECO:0000259" key="9">
    <source>
        <dbReference type="Pfam" id="PF01694"/>
    </source>
</evidence>
<evidence type="ECO:0000256" key="5">
    <source>
        <dbReference type="ARBA" id="ARBA00022989"/>
    </source>
</evidence>
<evidence type="ECO:0000256" key="2">
    <source>
        <dbReference type="ARBA" id="ARBA00009045"/>
    </source>
</evidence>
<gene>
    <name evidence="10" type="ORF">PFR_JS23_1038</name>
</gene>
<evidence type="ECO:0000256" key="1">
    <source>
        <dbReference type="ARBA" id="ARBA00004141"/>
    </source>
</evidence>
<evidence type="ECO:0000313" key="11">
    <source>
        <dbReference type="Proteomes" id="UP000250080"/>
    </source>
</evidence>